<name>A0A1Q3C874_CEPFO</name>
<dbReference type="Gene3D" id="3.30.70.270">
    <property type="match status" value="1"/>
</dbReference>
<evidence type="ECO:0000313" key="2">
    <source>
        <dbReference type="Proteomes" id="UP000187406"/>
    </source>
</evidence>
<gene>
    <name evidence="1" type="ORF">CFOL_v3_19748</name>
</gene>
<organism evidence="1 2">
    <name type="scientific">Cephalotus follicularis</name>
    <name type="common">Albany pitcher plant</name>
    <dbReference type="NCBI Taxonomy" id="3775"/>
    <lineage>
        <taxon>Eukaryota</taxon>
        <taxon>Viridiplantae</taxon>
        <taxon>Streptophyta</taxon>
        <taxon>Embryophyta</taxon>
        <taxon>Tracheophyta</taxon>
        <taxon>Spermatophyta</taxon>
        <taxon>Magnoliopsida</taxon>
        <taxon>eudicotyledons</taxon>
        <taxon>Gunneridae</taxon>
        <taxon>Pentapetalae</taxon>
        <taxon>rosids</taxon>
        <taxon>fabids</taxon>
        <taxon>Oxalidales</taxon>
        <taxon>Cephalotaceae</taxon>
        <taxon>Cephalotus</taxon>
    </lineage>
</organism>
<dbReference type="InParanoid" id="A0A1Q3C874"/>
<sequence>MKHCKKEIQELLNKKLITHSKSPWSCAAFYEIKRGTPKLNYKPLNIVRHLIPNKKDLHKRLTESDSTIPFKHYEWNVMSFDTPSQIMNDIFTPYSSFLIMNIDDILTFLKEQHFKYLYIFYKMIQNNDLVLSKTKLDLFITHVRFLGTITYRQRSILFAITFTDIVTDREQLSTLSFIICSSINSLFLNTNQKCQQTFSILQEEMESIKDTLSPTEIKKIMSDTLSPTETKKIMSDTLSPTETKKIMSNTLSSTKIRIRFLQKNETFEKLLQNIFPFVLQKNESFKSTLSPTEIKKTLFSTTMKTLSVQQSFTDKLLFNNSNHTHPNPYKRDSFHIHPIPYKNSFFHSFIKMSDTMATLSLDRPTRKKKLLSPTKIGENTLSPTEIEIRNSRAFFFPNTIFKKLRDYNLEGIVEAIQEMRRQNLFNDFQIIQDFLRYILSNPQQFPKISASHLSYYFPKNQQIQCPKILDTCQSIPIDKYSCTCHLAYTI</sequence>
<dbReference type="InterPro" id="IPR043502">
    <property type="entry name" value="DNA/RNA_pol_sf"/>
</dbReference>
<dbReference type="SUPFAM" id="SSF56672">
    <property type="entry name" value="DNA/RNA polymerases"/>
    <property type="match status" value="1"/>
</dbReference>
<keyword evidence="2" id="KW-1185">Reference proteome</keyword>
<dbReference type="EMBL" id="BDDD01001473">
    <property type="protein sequence ID" value="GAV76273.1"/>
    <property type="molecule type" value="Genomic_DNA"/>
</dbReference>
<protein>
    <submittedName>
        <fullName evidence="1">Uncharacterized protein</fullName>
    </submittedName>
</protein>
<evidence type="ECO:0000313" key="1">
    <source>
        <dbReference type="EMBL" id="GAV76273.1"/>
    </source>
</evidence>
<dbReference type="PANTHER" id="PTHR33064:SF37">
    <property type="entry name" value="RIBONUCLEASE H"/>
    <property type="match status" value="1"/>
</dbReference>
<dbReference type="PANTHER" id="PTHR33064">
    <property type="entry name" value="POL PROTEIN"/>
    <property type="match status" value="1"/>
</dbReference>
<proteinExistence type="predicted"/>
<dbReference type="OrthoDB" id="1914518at2759"/>
<accession>A0A1Q3C874</accession>
<reference evidence="2" key="1">
    <citation type="submission" date="2016-04" db="EMBL/GenBank/DDBJ databases">
        <title>Cephalotus genome sequencing.</title>
        <authorList>
            <person name="Fukushima K."/>
            <person name="Hasebe M."/>
            <person name="Fang X."/>
        </authorList>
    </citation>
    <scope>NUCLEOTIDE SEQUENCE [LARGE SCALE GENOMIC DNA]</scope>
    <source>
        <strain evidence="2">cv. St1</strain>
    </source>
</reference>
<dbReference type="InterPro" id="IPR051320">
    <property type="entry name" value="Viral_Replic_Matur_Polypro"/>
</dbReference>
<dbReference type="InterPro" id="IPR043128">
    <property type="entry name" value="Rev_trsase/Diguanyl_cyclase"/>
</dbReference>
<dbReference type="AlphaFoldDB" id="A0A1Q3C874"/>
<dbReference type="Proteomes" id="UP000187406">
    <property type="component" value="Unassembled WGS sequence"/>
</dbReference>
<comment type="caution">
    <text evidence="1">The sequence shown here is derived from an EMBL/GenBank/DDBJ whole genome shotgun (WGS) entry which is preliminary data.</text>
</comment>